<dbReference type="InterPro" id="IPR029006">
    <property type="entry name" value="ADF-H/Gelsolin-like_dom_sf"/>
</dbReference>
<comment type="caution">
    <text evidence="10">The sequence shown here is derived from an EMBL/GenBank/DDBJ whole genome shotgun (WGS) entry which is preliminary data.</text>
</comment>
<evidence type="ECO:0000259" key="9">
    <source>
        <dbReference type="PROSITE" id="PS51263"/>
    </source>
</evidence>
<dbReference type="EMBL" id="JAEAOA010000137">
    <property type="protein sequence ID" value="KAK3605295.1"/>
    <property type="molecule type" value="Genomic_DNA"/>
</dbReference>
<accession>A0AAE0W9L1</accession>
<evidence type="ECO:0000256" key="1">
    <source>
        <dbReference type="ARBA" id="ARBA00004245"/>
    </source>
</evidence>
<organism evidence="10 11">
    <name type="scientific">Potamilus streckersoni</name>
    <dbReference type="NCBI Taxonomy" id="2493646"/>
    <lineage>
        <taxon>Eukaryota</taxon>
        <taxon>Metazoa</taxon>
        <taxon>Spiralia</taxon>
        <taxon>Lophotrochozoa</taxon>
        <taxon>Mollusca</taxon>
        <taxon>Bivalvia</taxon>
        <taxon>Autobranchia</taxon>
        <taxon>Heteroconchia</taxon>
        <taxon>Palaeoheterodonta</taxon>
        <taxon>Unionida</taxon>
        <taxon>Unionoidea</taxon>
        <taxon>Unionidae</taxon>
        <taxon>Ambleminae</taxon>
        <taxon>Lampsilini</taxon>
        <taxon>Potamilus</taxon>
    </lineage>
</organism>
<feature type="domain" description="ADF-H" evidence="9">
    <location>
        <begin position="179"/>
        <end position="313"/>
    </location>
</feature>
<sequence length="323" mass="36057">MSTSAEFTDGTHFAESAKLVRDDSAAEKYVIVGHVDGNPNHVAVQKVGYDVSELPNETDDTQVLYILARYESTFDMSSTVKFVYFRWIGDGVPYVKRGKYGVVHGSIQEHFNPYHLFIETSSREDFDPEKINQQLEETTGKKSKVLESSRGRQERGFTATQLPNRDHQVASVPPMAREGAKIEISTEVFTAIAAVRSNEDPTRWMLAEYRDGNSKGPLDLTAQGEGDAEQLRETLADDKVMYGLYRVKDTMDDITTVKFVYIVWVGGNVKPMTKAKISTHKGTVEEAFGQFHVTIFATDLSDMSENVIMDKVTAASGTRSNVK</sequence>
<comment type="function">
    <text evidence="6">Binds to F-actin in a calcium-independent manner. Has no direct effect on actin depolymerization. Acts as a chaperone for ALOX5 (5LO), influencing both its stability and activity in leukotrienes synthesis.</text>
</comment>
<name>A0AAE0W9L1_9BIVA</name>
<evidence type="ECO:0000313" key="11">
    <source>
        <dbReference type="Proteomes" id="UP001195483"/>
    </source>
</evidence>
<evidence type="ECO:0000256" key="6">
    <source>
        <dbReference type="ARBA" id="ARBA00058385"/>
    </source>
</evidence>
<evidence type="ECO:0000256" key="8">
    <source>
        <dbReference type="ARBA" id="ARBA00068121"/>
    </source>
</evidence>
<evidence type="ECO:0000256" key="7">
    <source>
        <dbReference type="ARBA" id="ARBA00062335"/>
    </source>
</evidence>
<evidence type="ECO:0000256" key="5">
    <source>
        <dbReference type="ARBA" id="ARBA00038052"/>
    </source>
</evidence>
<proteinExistence type="inferred from homology"/>
<evidence type="ECO:0000256" key="3">
    <source>
        <dbReference type="ARBA" id="ARBA00023203"/>
    </source>
</evidence>
<evidence type="ECO:0000256" key="2">
    <source>
        <dbReference type="ARBA" id="ARBA00022490"/>
    </source>
</evidence>
<dbReference type="PANTHER" id="PTHR10829">
    <property type="entry name" value="CORTACTIN AND DREBRIN"/>
    <property type="match status" value="1"/>
</dbReference>
<keyword evidence="3" id="KW-0009">Actin-binding</keyword>
<reference evidence="10" key="1">
    <citation type="journal article" date="2021" name="Genome Biol. Evol.">
        <title>A High-Quality Reference Genome for a Parasitic Bivalve with Doubly Uniparental Inheritance (Bivalvia: Unionida).</title>
        <authorList>
            <person name="Smith C.H."/>
        </authorList>
    </citation>
    <scope>NUCLEOTIDE SEQUENCE</scope>
    <source>
        <strain evidence="10">CHS0354</strain>
    </source>
</reference>
<dbReference type="GO" id="GO:0051015">
    <property type="term" value="F:actin filament binding"/>
    <property type="evidence" value="ECO:0007669"/>
    <property type="project" value="TreeGrafter"/>
</dbReference>
<feature type="domain" description="ADF-H" evidence="9">
    <location>
        <begin position="4"/>
        <end position="136"/>
    </location>
</feature>
<dbReference type="GO" id="GO:0005884">
    <property type="term" value="C:actin filament"/>
    <property type="evidence" value="ECO:0007669"/>
    <property type="project" value="TreeGrafter"/>
</dbReference>
<gene>
    <name evidence="10" type="ORF">CHS0354_001414</name>
</gene>
<reference evidence="10" key="3">
    <citation type="submission" date="2023-05" db="EMBL/GenBank/DDBJ databases">
        <authorList>
            <person name="Smith C.H."/>
        </authorList>
    </citation>
    <scope>NUCLEOTIDE SEQUENCE</scope>
    <source>
        <strain evidence="10">CHS0354</strain>
        <tissue evidence="10">Mantle</tissue>
    </source>
</reference>
<keyword evidence="2" id="KW-0963">Cytoplasm</keyword>
<dbReference type="InterPro" id="IPR002108">
    <property type="entry name" value="ADF-H"/>
</dbReference>
<dbReference type="PROSITE" id="PS51263">
    <property type="entry name" value="ADF_H"/>
    <property type="match status" value="2"/>
</dbReference>
<dbReference type="CDD" id="cd11282">
    <property type="entry name" value="ADF_coactosin_like"/>
    <property type="match status" value="1"/>
</dbReference>
<comment type="subcellular location">
    <subcellularLocation>
        <location evidence="1">Cytoplasm</location>
        <location evidence="1">Cytoskeleton</location>
    </subcellularLocation>
</comment>
<reference evidence="10" key="2">
    <citation type="journal article" date="2021" name="Genome Biol. Evol.">
        <title>Developing a high-quality reference genome for a parasitic bivalve with doubly uniparental inheritance (Bivalvia: Unionida).</title>
        <authorList>
            <person name="Smith C.H."/>
        </authorList>
    </citation>
    <scope>NUCLEOTIDE SEQUENCE</scope>
    <source>
        <strain evidence="10">CHS0354</strain>
        <tissue evidence="10">Mantle</tissue>
    </source>
</reference>
<dbReference type="GO" id="GO:0030864">
    <property type="term" value="C:cortical actin cytoskeleton"/>
    <property type="evidence" value="ECO:0007669"/>
    <property type="project" value="TreeGrafter"/>
</dbReference>
<evidence type="ECO:0000313" key="10">
    <source>
        <dbReference type="EMBL" id="KAK3605295.1"/>
    </source>
</evidence>
<protein>
    <recommendedName>
        <fullName evidence="8">Coactosin-like protein</fullName>
    </recommendedName>
</protein>
<comment type="similarity">
    <text evidence="5">Belongs to the actin-binding proteins ADF family. Coactosin subfamily.</text>
</comment>
<dbReference type="SUPFAM" id="SSF55753">
    <property type="entry name" value="Actin depolymerizing proteins"/>
    <property type="match status" value="2"/>
</dbReference>
<dbReference type="FunFam" id="3.40.20.10:FF:000018">
    <property type="entry name" value="Coactosin-like 1"/>
    <property type="match status" value="2"/>
</dbReference>
<dbReference type="Proteomes" id="UP001195483">
    <property type="component" value="Unassembled WGS sequence"/>
</dbReference>
<evidence type="ECO:0000256" key="4">
    <source>
        <dbReference type="ARBA" id="ARBA00023212"/>
    </source>
</evidence>
<dbReference type="SMART" id="SM00102">
    <property type="entry name" value="ADF"/>
    <property type="match status" value="2"/>
</dbReference>
<dbReference type="PANTHER" id="PTHR10829:SF56">
    <property type="entry name" value="ADF-H DOMAIN-CONTAINING PROTEIN"/>
    <property type="match status" value="1"/>
</dbReference>
<comment type="subunit">
    <text evidence="7">Interacts with 5-lipoxygenase (ALOX5/5LO) in a calcium-independent manner. Binds to F-actin with a stoichiometry of 1:2.</text>
</comment>
<keyword evidence="4" id="KW-0206">Cytoskeleton</keyword>
<keyword evidence="11" id="KW-1185">Reference proteome</keyword>
<dbReference type="Pfam" id="PF00241">
    <property type="entry name" value="Cofilin_ADF"/>
    <property type="match status" value="2"/>
</dbReference>
<dbReference type="GO" id="GO:0030427">
    <property type="term" value="C:site of polarized growth"/>
    <property type="evidence" value="ECO:0007669"/>
    <property type="project" value="TreeGrafter"/>
</dbReference>
<dbReference type="GO" id="GO:0030833">
    <property type="term" value="P:regulation of actin filament polymerization"/>
    <property type="evidence" value="ECO:0007669"/>
    <property type="project" value="TreeGrafter"/>
</dbReference>
<dbReference type="AlphaFoldDB" id="A0AAE0W9L1"/>
<dbReference type="Gene3D" id="3.40.20.10">
    <property type="entry name" value="Severin"/>
    <property type="match status" value="2"/>
</dbReference>